<gene>
    <name evidence="1" type="ORF">AAFF_G00397420</name>
</gene>
<accession>A0AAD7SD31</accession>
<keyword evidence="2" id="KW-1185">Reference proteome</keyword>
<proteinExistence type="predicted"/>
<dbReference type="EMBL" id="JAINUG010000077">
    <property type="protein sequence ID" value="KAJ8400359.1"/>
    <property type="molecule type" value="Genomic_DNA"/>
</dbReference>
<sequence>MDEERSNKYNDLREALLLVAKLVNQRGEEVFSKNGVLYVKENPPTVGTALMVQKVEGDEEMEGDLESWKQQTSVNLDHLRKEQGTEFQLAFGEFSALFQQKPGKTHVLKYTLHLKDPTLI</sequence>
<dbReference type="AlphaFoldDB" id="A0AAD7SD31"/>
<evidence type="ECO:0000313" key="2">
    <source>
        <dbReference type="Proteomes" id="UP001221898"/>
    </source>
</evidence>
<protein>
    <submittedName>
        <fullName evidence="1">Uncharacterized protein</fullName>
    </submittedName>
</protein>
<evidence type="ECO:0000313" key="1">
    <source>
        <dbReference type="EMBL" id="KAJ8400359.1"/>
    </source>
</evidence>
<name>A0AAD7SD31_9TELE</name>
<dbReference type="Proteomes" id="UP001221898">
    <property type="component" value="Unassembled WGS sequence"/>
</dbReference>
<reference evidence="1" key="1">
    <citation type="journal article" date="2023" name="Science">
        <title>Genome structures resolve the early diversification of teleost fishes.</title>
        <authorList>
            <person name="Parey E."/>
            <person name="Louis A."/>
            <person name="Montfort J."/>
            <person name="Bouchez O."/>
            <person name="Roques C."/>
            <person name="Iampietro C."/>
            <person name="Lluch J."/>
            <person name="Castinel A."/>
            <person name="Donnadieu C."/>
            <person name="Desvignes T."/>
            <person name="Floi Bucao C."/>
            <person name="Jouanno E."/>
            <person name="Wen M."/>
            <person name="Mejri S."/>
            <person name="Dirks R."/>
            <person name="Jansen H."/>
            <person name="Henkel C."/>
            <person name="Chen W.J."/>
            <person name="Zahm M."/>
            <person name="Cabau C."/>
            <person name="Klopp C."/>
            <person name="Thompson A.W."/>
            <person name="Robinson-Rechavi M."/>
            <person name="Braasch I."/>
            <person name="Lecointre G."/>
            <person name="Bobe J."/>
            <person name="Postlethwait J.H."/>
            <person name="Berthelot C."/>
            <person name="Roest Crollius H."/>
            <person name="Guiguen Y."/>
        </authorList>
    </citation>
    <scope>NUCLEOTIDE SEQUENCE</scope>
    <source>
        <strain evidence="1">NC1722</strain>
    </source>
</reference>
<comment type="caution">
    <text evidence="1">The sequence shown here is derived from an EMBL/GenBank/DDBJ whole genome shotgun (WGS) entry which is preliminary data.</text>
</comment>
<organism evidence="1 2">
    <name type="scientific">Aldrovandia affinis</name>
    <dbReference type="NCBI Taxonomy" id="143900"/>
    <lineage>
        <taxon>Eukaryota</taxon>
        <taxon>Metazoa</taxon>
        <taxon>Chordata</taxon>
        <taxon>Craniata</taxon>
        <taxon>Vertebrata</taxon>
        <taxon>Euteleostomi</taxon>
        <taxon>Actinopterygii</taxon>
        <taxon>Neopterygii</taxon>
        <taxon>Teleostei</taxon>
        <taxon>Notacanthiformes</taxon>
        <taxon>Halosauridae</taxon>
        <taxon>Aldrovandia</taxon>
    </lineage>
</organism>